<name>A0A084XZ99_9PROT</name>
<evidence type="ECO:0000256" key="2">
    <source>
        <dbReference type="SAM" id="Phobius"/>
    </source>
</evidence>
<feature type="region of interest" description="Disordered" evidence="1">
    <location>
        <begin position="126"/>
        <end position="187"/>
    </location>
</feature>
<keyword evidence="2" id="KW-1133">Transmembrane helix</keyword>
<proteinExistence type="predicted"/>
<dbReference type="STRING" id="1457154.CAPSK01_002381"/>
<evidence type="ECO:0000313" key="4">
    <source>
        <dbReference type="Proteomes" id="UP000019812"/>
    </source>
</evidence>
<evidence type="ECO:0000256" key="1">
    <source>
        <dbReference type="SAM" id="MobiDB-lite"/>
    </source>
</evidence>
<dbReference type="Proteomes" id="UP000019812">
    <property type="component" value="Unassembled WGS sequence"/>
</dbReference>
<protein>
    <submittedName>
        <fullName evidence="3">Uncharacterized protein</fullName>
    </submittedName>
</protein>
<feature type="compositionally biased region" description="Polar residues" evidence="1">
    <location>
        <begin position="162"/>
        <end position="175"/>
    </location>
</feature>
<comment type="caution">
    <text evidence="3">The sequence shown here is derived from an EMBL/GenBank/DDBJ whole genome shotgun (WGS) entry which is preliminary data.</text>
</comment>
<feature type="transmembrane region" description="Helical" evidence="2">
    <location>
        <begin position="97"/>
        <end position="116"/>
    </location>
</feature>
<sequence length="187" mass="20179">MASPARPAPLCAGRFLLPSPQRLPRSHPVAGSLARVLLTPYNGGQRVFLPNITTRISMSSNDPPFSRLRLAVPGSGLFGRLITIAAGALLLVAALMFSLLLLALLLAVGLLVLAYLKWKTRHLRRHSDESLREQTQSSQPKPASGGRVIDGEVIGDAEYEARSSTRQPPTANLPTRCNHPPRPTVDP</sequence>
<keyword evidence="2" id="KW-0472">Membrane</keyword>
<accession>A0A084XZ99</accession>
<evidence type="ECO:0000313" key="3">
    <source>
        <dbReference type="EMBL" id="KFB67793.1"/>
    </source>
</evidence>
<reference evidence="3 4" key="1">
    <citation type="submission" date="2014-07" db="EMBL/GenBank/DDBJ databases">
        <title>Expanding our view of genomic diversity in Candidatus Accumulibacter clades.</title>
        <authorList>
            <person name="Skennerton C.T."/>
            <person name="Barr J.J."/>
            <person name="Slater F.R."/>
            <person name="Bond P.L."/>
            <person name="Tyson G.W."/>
        </authorList>
    </citation>
    <scope>NUCLEOTIDE SEQUENCE [LARGE SCALE GENOMIC DNA]</scope>
    <source>
        <strain evidence="4">SK-01</strain>
    </source>
</reference>
<dbReference type="EMBL" id="JDSS02000024">
    <property type="protein sequence ID" value="KFB67793.1"/>
    <property type="molecule type" value="Genomic_DNA"/>
</dbReference>
<dbReference type="AlphaFoldDB" id="A0A084XZ99"/>
<organism evidence="3 4">
    <name type="scientific">Candidatus Accumulibacter vicinus</name>
    <dbReference type="NCBI Taxonomy" id="2954382"/>
    <lineage>
        <taxon>Bacteria</taxon>
        <taxon>Pseudomonadati</taxon>
        <taxon>Pseudomonadota</taxon>
        <taxon>Betaproteobacteria</taxon>
        <taxon>Candidatus Accumulibacter</taxon>
    </lineage>
</organism>
<keyword evidence="2" id="KW-0812">Transmembrane</keyword>
<gene>
    <name evidence="3" type="ORF">CAPSK01_002381</name>
</gene>